<feature type="domain" description="SnoaL-like" evidence="1">
    <location>
        <begin position="9"/>
        <end position="119"/>
    </location>
</feature>
<dbReference type="Pfam" id="PF12680">
    <property type="entry name" value="SnoaL_2"/>
    <property type="match status" value="1"/>
</dbReference>
<dbReference type="Gene3D" id="3.10.450.50">
    <property type="match status" value="1"/>
</dbReference>
<reference evidence="2 3" key="1">
    <citation type="submission" date="2024-02" db="EMBL/GenBank/DDBJ databases">
        <title>A new putative Pannonibacter species isolated from two cases of bloodstream infections in paediatric patients.</title>
        <authorList>
            <person name="Castellana S."/>
            <person name="De Laurentiis V."/>
            <person name="Grassi M."/>
            <person name="De Leonardis F."/>
            <person name="Mosca A."/>
            <person name="De Carlo C."/>
            <person name="Sparapano E."/>
            <person name="Ronga L."/>
            <person name="Santacroce L."/>
            <person name="Chironna M."/>
            <person name="De Robertis A."/>
            <person name="Bianco A."/>
            <person name="Del Sambro L."/>
            <person name="Capozzi L."/>
            <person name="Parisi A."/>
        </authorList>
    </citation>
    <scope>NUCLEOTIDE SEQUENCE [LARGE SCALE GENOMIC DNA]</scope>
    <source>
        <strain evidence="2 3">Pt2</strain>
    </source>
</reference>
<dbReference type="InterPro" id="IPR032710">
    <property type="entry name" value="NTF2-like_dom_sf"/>
</dbReference>
<organism evidence="2 3">
    <name type="scientific">Pannonibacter anstelovis</name>
    <dbReference type="NCBI Taxonomy" id="3121537"/>
    <lineage>
        <taxon>Bacteria</taxon>
        <taxon>Pseudomonadati</taxon>
        <taxon>Pseudomonadota</taxon>
        <taxon>Alphaproteobacteria</taxon>
        <taxon>Hyphomicrobiales</taxon>
        <taxon>Stappiaceae</taxon>
        <taxon>Pannonibacter</taxon>
    </lineage>
</organism>
<keyword evidence="3" id="KW-1185">Reference proteome</keyword>
<proteinExistence type="predicted"/>
<dbReference type="SUPFAM" id="SSF54427">
    <property type="entry name" value="NTF2-like"/>
    <property type="match status" value="1"/>
</dbReference>
<gene>
    <name evidence="2" type="ORF">V6L76_18590</name>
</gene>
<dbReference type="InterPro" id="IPR037401">
    <property type="entry name" value="SnoaL-like"/>
</dbReference>
<accession>A0ABU7ZT37</accession>
<sequence>METMMTRLEQFFSCFGSADLEGAGRMIEADAEFVAVRPDRDARLPLYGTFRGAGGLAEFCHGLASAFETHAFEIGDVVETGSLAYASGRFHHVVRATGLPFASDFAVRLRYRDGLITHYQFYEDTARLETAFRLAGRECAQ</sequence>
<name>A0ABU7ZT37_9HYPH</name>
<evidence type="ECO:0000313" key="2">
    <source>
        <dbReference type="EMBL" id="MEH0098278.1"/>
    </source>
</evidence>
<evidence type="ECO:0000313" key="3">
    <source>
        <dbReference type="Proteomes" id="UP001380822"/>
    </source>
</evidence>
<dbReference type="Proteomes" id="UP001380822">
    <property type="component" value="Unassembled WGS sequence"/>
</dbReference>
<protein>
    <submittedName>
        <fullName evidence="2">Nuclear transport factor 2 family protein</fullName>
    </submittedName>
</protein>
<dbReference type="EMBL" id="JBAKBE010000013">
    <property type="protein sequence ID" value="MEH0098278.1"/>
    <property type="molecule type" value="Genomic_DNA"/>
</dbReference>
<evidence type="ECO:0000259" key="1">
    <source>
        <dbReference type="Pfam" id="PF12680"/>
    </source>
</evidence>
<comment type="caution">
    <text evidence="2">The sequence shown here is derived from an EMBL/GenBank/DDBJ whole genome shotgun (WGS) entry which is preliminary data.</text>
</comment>